<evidence type="ECO:0000313" key="1">
    <source>
        <dbReference type="EMBL" id="MED1201943.1"/>
    </source>
</evidence>
<dbReference type="RefSeq" id="WP_066264487.1">
    <property type="nucleotide sequence ID" value="NZ_JARMAB010000004.1"/>
</dbReference>
<proteinExistence type="predicted"/>
<name>A0ABU6ME39_9BACI</name>
<reference evidence="1 2" key="1">
    <citation type="submission" date="2023-03" db="EMBL/GenBank/DDBJ databases">
        <title>Bacillus Genome Sequencing.</title>
        <authorList>
            <person name="Dunlap C."/>
        </authorList>
    </citation>
    <scope>NUCLEOTIDE SEQUENCE [LARGE SCALE GENOMIC DNA]</scope>
    <source>
        <strain evidence="1 2">B-23453</strain>
    </source>
</reference>
<accession>A0ABU6ME39</accession>
<evidence type="ECO:0000313" key="2">
    <source>
        <dbReference type="Proteomes" id="UP001341444"/>
    </source>
</evidence>
<dbReference type="InterPro" id="IPR037026">
    <property type="entry name" value="Vgr_OB-fold_dom_sf"/>
</dbReference>
<keyword evidence="2" id="KW-1185">Reference proteome</keyword>
<protein>
    <submittedName>
        <fullName evidence="1">Uncharacterized protein</fullName>
    </submittedName>
</protein>
<dbReference type="Proteomes" id="UP001341444">
    <property type="component" value="Unassembled WGS sequence"/>
</dbReference>
<organism evidence="1 2">
    <name type="scientific">Heyndrickxia acidicola</name>
    <dbReference type="NCBI Taxonomy" id="209389"/>
    <lineage>
        <taxon>Bacteria</taxon>
        <taxon>Bacillati</taxon>
        <taxon>Bacillota</taxon>
        <taxon>Bacilli</taxon>
        <taxon>Bacillales</taxon>
        <taxon>Bacillaceae</taxon>
        <taxon>Heyndrickxia</taxon>
    </lineage>
</organism>
<sequence length="117" mass="13119">MSHTTKFFSDEYKNHILLGINTTAPARVIKYNPTTFRADLQPLFLTSDKEGSVYKQSPIYEAPVMKHCQSDIKDGSVVFYSCAQRSLANLNGTEFIDPDSHVLFSDNDAIVIGVWEA</sequence>
<comment type="caution">
    <text evidence="1">The sequence shown here is derived from an EMBL/GenBank/DDBJ whole genome shotgun (WGS) entry which is preliminary data.</text>
</comment>
<gene>
    <name evidence="1" type="ORF">P4T90_02430</name>
</gene>
<dbReference type="EMBL" id="JARMAB010000004">
    <property type="protein sequence ID" value="MED1201943.1"/>
    <property type="molecule type" value="Genomic_DNA"/>
</dbReference>
<dbReference type="Gene3D" id="2.40.50.230">
    <property type="entry name" value="Gp5 N-terminal domain"/>
    <property type="match status" value="1"/>
</dbReference>